<evidence type="ECO:0000313" key="6">
    <source>
        <dbReference type="Proteomes" id="UP001595190"/>
    </source>
</evidence>
<dbReference type="PIRSF" id="PIRSF031982">
    <property type="entry name" value="UCP031982_abhydr"/>
    <property type="match status" value="1"/>
</dbReference>
<keyword evidence="2" id="KW-0442">Lipid degradation</keyword>
<feature type="chain" id="PRO_5045179912" evidence="4">
    <location>
        <begin position="24"/>
        <end position="350"/>
    </location>
</feature>
<gene>
    <name evidence="5" type="ORF">ACETRX_14620</name>
</gene>
<dbReference type="Pfam" id="PF03403">
    <property type="entry name" value="PAF-AH_p_II"/>
    <property type="match status" value="1"/>
</dbReference>
<dbReference type="SUPFAM" id="SSF53474">
    <property type="entry name" value="alpha/beta-Hydrolases"/>
    <property type="match status" value="1"/>
</dbReference>
<evidence type="ECO:0000256" key="3">
    <source>
        <dbReference type="ARBA" id="ARBA00023098"/>
    </source>
</evidence>
<evidence type="ECO:0000256" key="1">
    <source>
        <dbReference type="ARBA" id="ARBA00022801"/>
    </source>
</evidence>
<evidence type="ECO:0000256" key="2">
    <source>
        <dbReference type="ARBA" id="ARBA00022963"/>
    </source>
</evidence>
<keyword evidence="3" id="KW-0443">Lipid metabolism</keyword>
<name>A0ABV6ZF89_9HYPH</name>
<organism evidence="5 6">
    <name type="scientific">Labrys neptuniae</name>
    <dbReference type="NCBI Taxonomy" id="376174"/>
    <lineage>
        <taxon>Bacteria</taxon>
        <taxon>Pseudomonadati</taxon>
        <taxon>Pseudomonadota</taxon>
        <taxon>Alphaproteobacteria</taxon>
        <taxon>Hyphomicrobiales</taxon>
        <taxon>Xanthobacteraceae</taxon>
        <taxon>Labrys</taxon>
    </lineage>
</organism>
<sequence length="350" mass="37120">MKAWIICWAVALGAAMMAQQALAADDGAGVRRIIVPSRERATDLEVTVWYPARPGGEPVMLGDGEFFTGTPARRNAPIRPGKFPLILLSHGAGLAGNAQALSWIAAPLAEQGFVVAAPTHPGNTGANRSAAETMKLWLRPADISDSLDAMEREPFFKDHLSAGDIGVLGLSMGGNTALALAGARIDPKLLAAYCDTDRLNPSLCDWVRQSRVDLHALDLQSADRSGRDRRIRFAMAIDRAPIDVFDFESFSSIDIPVALVNLGRAESIPLTAQAARAAKAIPVSTYATIADASHYSMFALCKPGAAEIAKAEKVGDPICSDGGGRSRQAVHADLIERAVAAFSRALRTTP</sequence>
<proteinExistence type="predicted"/>
<evidence type="ECO:0000256" key="4">
    <source>
        <dbReference type="SAM" id="SignalP"/>
    </source>
</evidence>
<evidence type="ECO:0000313" key="5">
    <source>
        <dbReference type="EMBL" id="MFC2250856.1"/>
    </source>
</evidence>
<dbReference type="PANTHER" id="PTHR10272">
    <property type="entry name" value="PLATELET-ACTIVATING FACTOR ACETYLHYDROLASE"/>
    <property type="match status" value="1"/>
</dbReference>
<dbReference type="GO" id="GO:0016787">
    <property type="term" value="F:hydrolase activity"/>
    <property type="evidence" value="ECO:0007669"/>
    <property type="project" value="UniProtKB-KW"/>
</dbReference>
<dbReference type="EMBL" id="JBHGPK010000004">
    <property type="protein sequence ID" value="MFC2250856.1"/>
    <property type="molecule type" value="Genomic_DNA"/>
</dbReference>
<accession>A0ABV6ZF89</accession>
<keyword evidence="1 5" id="KW-0378">Hydrolase</keyword>
<dbReference type="Gene3D" id="3.40.50.1820">
    <property type="entry name" value="alpha/beta hydrolase"/>
    <property type="match status" value="1"/>
</dbReference>
<reference evidence="5 6" key="1">
    <citation type="submission" date="2024-09" db="EMBL/GenBank/DDBJ databases">
        <title>Description of Labrys sedimenti sp. nov., isolated from a diclofenac-degrading enrichment culture, and genome-based reclassification of Labrys portucalensis as a later heterotypic synonym of Labrys neptuniae.</title>
        <authorList>
            <person name="Tancsics A."/>
            <person name="Csepanyi A."/>
        </authorList>
    </citation>
    <scope>NUCLEOTIDE SEQUENCE [LARGE SCALE GENOMIC DNA]</scope>
    <source>
        <strain evidence="5 6">LMG 23412</strain>
    </source>
</reference>
<dbReference type="PANTHER" id="PTHR10272:SF0">
    <property type="entry name" value="PLATELET-ACTIVATING FACTOR ACETYLHYDROLASE"/>
    <property type="match status" value="1"/>
</dbReference>
<dbReference type="RefSeq" id="WP_394311167.1">
    <property type="nucleotide sequence ID" value="NZ_JBHGPK010000004.1"/>
</dbReference>
<dbReference type="Proteomes" id="UP001595190">
    <property type="component" value="Unassembled WGS sequence"/>
</dbReference>
<dbReference type="InterPro" id="IPR029058">
    <property type="entry name" value="AB_hydrolase_fold"/>
</dbReference>
<dbReference type="InterPro" id="IPR016986">
    <property type="entry name" value="UCP031982_abhydr"/>
</dbReference>
<keyword evidence="4" id="KW-0732">Signal</keyword>
<comment type="caution">
    <text evidence="5">The sequence shown here is derived from an EMBL/GenBank/DDBJ whole genome shotgun (WGS) entry which is preliminary data.</text>
</comment>
<protein>
    <submittedName>
        <fullName evidence="5">Alpha/beta hydrolase family protein</fullName>
    </submittedName>
</protein>
<feature type="signal peptide" evidence="4">
    <location>
        <begin position="1"/>
        <end position="23"/>
    </location>
</feature>